<dbReference type="EMBL" id="ADVG01000002">
    <property type="protein sequence ID" value="EFH85495.1"/>
    <property type="molecule type" value="Genomic_DNA"/>
</dbReference>
<dbReference type="PROSITE" id="PS51746">
    <property type="entry name" value="PPM_2"/>
    <property type="match status" value="1"/>
</dbReference>
<dbReference type="PANTHER" id="PTHR47992">
    <property type="entry name" value="PROTEIN PHOSPHATASE"/>
    <property type="match status" value="1"/>
</dbReference>
<dbReference type="GO" id="GO:0004722">
    <property type="term" value="F:protein serine/threonine phosphatase activity"/>
    <property type="evidence" value="ECO:0007669"/>
    <property type="project" value="InterPro"/>
</dbReference>
<reference evidence="3 4" key="1">
    <citation type="journal article" date="2011" name="Stand. Genomic Sci.">
        <title>Non-contiguous finished genome sequence and contextual data of the filamentous soil bacterium Ktedonobacter racemifer type strain (SOSP1-21).</title>
        <authorList>
            <person name="Chang Y.J."/>
            <person name="Land M."/>
            <person name="Hauser L."/>
            <person name="Chertkov O."/>
            <person name="Del Rio T.G."/>
            <person name="Nolan M."/>
            <person name="Copeland A."/>
            <person name="Tice H."/>
            <person name="Cheng J.F."/>
            <person name="Lucas S."/>
            <person name="Han C."/>
            <person name="Goodwin L."/>
            <person name="Pitluck S."/>
            <person name="Ivanova N."/>
            <person name="Ovchinikova G."/>
            <person name="Pati A."/>
            <person name="Chen A."/>
            <person name="Palaniappan K."/>
            <person name="Mavromatis K."/>
            <person name="Liolios K."/>
            <person name="Brettin T."/>
            <person name="Fiebig A."/>
            <person name="Rohde M."/>
            <person name="Abt B."/>
            <person name="Goker M."/>
            <person name="Detter J.C."/>
            <person name="Woyke T."/>
            <person name="Bristow J."/>
            <person name="Eisen J.A."/>
            <person name="Markowitz V."/>
            <person name="Hugenholtz P."/>
            <person name="Kyrpides N.C."/>
            <person name="Klenk H.P."/>
            <person name="Lapidus A."/>
        </authorList>
    </citation>
    <scope>NUCLEOTIDE SEQUENCE [LARGE SCALE GENOMIC DNA]</scope>
    <source>
        <strain evidence="4">DSM 44963</strain>
    </source>
</reference>
<protein>
    <submittedName>
        <fullName evidence="3">Protein serine/threonine phosphatase</fullName>
    </submittedName>
</protein>
<dbReference type="InterPro" id="IPR015655">
    <property type="entry name" value="PP2C"/>
</dbReference>
<dbReference type="Gene3D" id="3.60.40.10">
    <property type="entry name" value="PPM-type phosphatase domain"/>
    <property type="match status" value="1"/>
</dbReference>
<evidence type="ECO:0000259" key="2">
    <source>
        <dbReference type="PROSITE" id="PS51746"/>
    </source>
</evidence>
<evidence type="ECO:0000313" key="3">
    <source>
        <dbReference type="EMBL" id="EFH85495.1"/>
    </source>
</evidence>
<accession>D6TNV9</accession>
<sequence length="322" mass="35834">MHILLERPHSTKMPQNKIHTNPSIKNFSGSALPPFTFSLRTIACERHPTRNEDSVLVDERTGLVAVFDGVGGSAAGEIASQTAHYAALQQWRRRLRQSQPGRKVLTIPEASAQANFCGLLEELIYDADDQVRTEGARRAGTDDLATTVALAVISRQARTGHYTLYYAHVGDSRIYLAREKEPMQRLTKDDGLLAKLVENRIIDEENALRIDQAQTAGQLSDTELSYFRLRGGITQALGGPLPPTIHIDEISIQPGDRVLLCTDGIHDNLTDEEIEHILRSTPRDTTARELVRHSLNRSHESRSTTIRAKPDDMSAVVITCRF</sequence>
<comment type="caution">
    <text evidence="3">The sequence shown here is derived from an EMBL/GenBank/DDBJ whole genome shotgun (WGS) entry which is preliminary data.</text>
</comment>
<proteinExistence type="predicted"/>
<dbReference type="SUPFAM" id="SSF81606">
    <property type="entry name" value="PP2C-like"/>
    <property type="match status" value="1"/>
</dbReference>
<name>D6TNV9_KTERA</name>
<dbReference type="AlphaFoldDB" id="D6TNV9"/>
<feature type="domain" description="PPM-type phosphatase" evidence="2">
    <location>
        <begin position="36"/>
        <end position="320"/>
    </location>
</feature>
<dbReference type="Proteomes" id="UP000004508">
    <property type="component" value="Unassembled WGS sequence"/>
</dbReference>
<dbReference type="Pfam" id="PF00481">
    <property type="entry name" value="PP2C"/>
    <property type="match status" value="1"/>
</dbReference>
<dbReference type="InterPro" id="IPR001932">
    <property type="entry name" value="PPM-type_phosphatase-like_dom"/>
</dbReference>
<dbReference type="STRING" id="485913.Krac_6717"/>
<feature type="region of interest" description="Disordered" evidence="1">
    <location>
        <begin position="1"/>
        <end position="25"/>
    </location>
</feature>
<evidence type="ECO:0000256" key="1">
    <source>
        <dbReference type="SAM" id="MobiDB-lite"/>
    </source>
</evidence>
<organism evidence="3 4">
    <name type="scientific">Ktedonobacter racemifer DSM 44963</name>
    <dbReference type="NCBI Taxonomy" id="485913"/>
    <lineage>
        <taxon>Bacteria</taxon>
        <taxon>Bacillati</taxon>
        <taxon>Chloroflexota</taxon>
        <taxon>Ktedonobacteria</taxon>
        <taxon>Ktedonobacterales</taxon>
        <taxon>Ktedonobacteraceae</taxon>
        <taxon>Ktedonobacter</taxon>
    </lineage>
</organism>
<dbReference type="eggNOG" id="COG0631">
    <property type="taxonomic scope" value="Bacteria"/>
</dbReference>
<keyword evidence="4" id="KW-1185">Reference proteome</keyword>
<dbReference type="InParanoid" id="D6TNV9"/>
<dbReference type="CDD" id="cd00143">
    <property type="entry name" value="PP2Cc"/>
    <property type="match status" value="1"/>
</dbReference>
<evidence type="ECO:0000313" key="4">
    <source>
        <dbReference type="Proteomes" id="UP000004508"/>
    </source>
</evidence>
<dbReference type="SMART" id="SM00332">
    <property type="entry name" value="PP2Cc"/>
    <property type="match status" value="1"/>
</dbReference>
<dbReference type="SMART" id="SM00331">
    <property type="entry name" value="PP2C_SIG"/>
    <property type="match status" value="1"/>
</dbReference>
<gene>
    <name evidence="3" type="ORF">Krac_6717</name>
</gene>
<dbReference type="InterPro" id="IPR036457">
    <property type="entry name" value="PPM-type-like_dom_sf"/>
</dbReference>
<feature type="compositionally biased region" description="Polar residues" evidence="1">
    <location>
        <begin position="12"/>
        <end position="25"/>
    </location>
</feature>